<dbReference type="RefSeq" id="WP_146509329.1">
    <property type="nucleotide sequence ID" value="NZ_SIHI01000001.1"/>
</dbReference>
<keyword evidence="3 9" id="KW-0418">Kinase</keyword>
<dbReference type="EMBL" id="SIHI01000001">
    <property type="protein sequence ID" value="TWT58728.1"/>
    <property type="molecule type" value="Genomic_DNA"/>
</dbReference>
<organism evidence="9 10">
    <name type="scientific">Thalassoglobus neptunius</name>
    <dbReference type="NCBI Taxonomy" id="1938619"/>
    <lineage>
        <taxon>Bacteria</taxon>
        <taxon>Pseudomonadati</taxon>
        <taxon>Planctomycetota</taxon>
        <taxon>Planctomycetia</taxon>
        <taxon>Planctomycetales</taxon>
        <taxon>Planctomycetaceae</taxon>
        <taxon>Thalassoglobus</taxon>
    </lineage>
</organism>
<dbReference type="InterPro" id="IPR017441">
    <property type="entry name" value="Protein_kinase_ATP_BS"/>
</dbReference>
<dbReference type="InterPro" id="IPR000719">
    <property type="entry name" value="Prot_kinase_dom"/>
</dbReference>
<feature type="transmembrane region" description="Helical" evidence="7">
    <location>
        <begin position="367"/>
        <end position="386"/>
    </location>
</feature>
<feature type="transmembrane region" description="Helical" evidence="7">
    <location>
        <begin position="790"/>
        <end position="812"/>
    </location>
</feature>
<evidence type="ECO:0000256" key="4">
    <source>
        <dbReference type="ARBA" id="ARBA00022840"/>
    </source>
</evidence>
<feature type="compositionally biased region" description="Basic and acidic residues" evidence="6">
    <location>
        <begin position="294"/>
        <end position="309"/>
    </location>
</feature>
<dbReference type="AlphaFoldDB" id="A0A5C5X7G5"/>
<evidence type="ECO:0000256" key="1">
    <source>
        <dbReference type="ARBA" id="ARBA00022679"/>
    </source>
</evidence>
<keyword evidence="2 5" id="KW-0547">Nucleotide-binding</keyword>
<dbReference type="PANTHER" id="PTHR43289">
    <property type="entry name" value="MITOGEN-ACTIVATED PROTEIN KINASE KINASE KINASE 20-RELATED"/>
    <property type="match status" value="1"/>
</dbReference>
<proteinExistence type="predicted"/>
<dbReference type="Proteomes" id="UP000317243">
    <property type="component" value="Unassembled WGS sequence"/>
</dbReference>
<keyword evidence="4 5" id="KW-0067">ATP-binding</keyword>
<reference evidence="9 10" key="1">
    <citation type="submission" date="2019-02" db="EMBL/GenBank/DDBJ databases">
        <title>Deep-cultivation of Planctomycetes and their phenomic and genomic characterization uncovers novel biology.</title>
        <authorList>
            <person name="Wiegand S."/>
            <person name="Jogler M."/>
            <person name="Boedeker C."/>
            <person name="Pinto D."/>
            <person name="Vollmers J."/>
            <person name="Rivas-Marin E."/>
            <person name="Kohn T."/>
            <person name="Peeters S.H."/>
            <person name="Heuer A."/>
            <person name="Rast P."/>
            <person name="Oberbeckmann S."/>
            <person name="Bunk B."/>
            <person name="Jeske O."/>
            <person name="Meyerdierks A."/>
            <person name="Storesund J.E."/>
            <person name="Kallscheuer N."/>
            <person name="Luecker S."/>
            <person name="Lage O.M."/>
            <person name="Pohl T."/>
            <person name="Merkel B.J."/>
            <person name="Hornburger P."/>
            <person name="Mueller R.-W."/>
            <person name="Bruemmer F."/>
            <person name="Labrenz M."/>
            <person name="Spormann A.M."/>
            <person name="Op Den Camp H."/>
            <person name="Overmann J."/>
            <person name="Amann R."/>
            <person name="Jetten M.S.M."/>
            <person name="Mascher T."/>
            <person name="Medema M.H."/>
            <person name="Devos D.P."/>
            <person name="Kaster A.-K."/>
            <person name="Ovreas L."/>
            <person name="Rohde M."/>
            <person name="Galperin M.Y."/>
            <person name="Jogler C."/>
        </authorList>
    </citation>
    <scope>NUCLEOTIDE SEQUENCE [LARGE SCALE GENOMIC DNA]</scope>
    <source>
        <strain evidence="9 10">KOR42</strain>
    </source>
</reference>
<keyword evidence="10" id="KW-1185">Reference proteome</keyword>
<feature type="domain" description="Protein kinase" evidence="8">
    <location>
        <begin position="65"/>
        <end position="332"/>
    </location>
</feature>
<dbReference type="InterPro" id="IPR011009">
    <property type="entry name" value="Kinase-like_dom_sf"/>
</dbReference>
<dbReference type="InterPro" id="IPR008271">
    <property type="entry name" value="Ser/Thr_kinase_AS"/>
</dbReference>
<feature type="binding site" evidence="5">
    <location>
        <position position="94"/>
    </location>
    <ligand>
        <name>ATP</name>
        <dbReference type="ChEBI" id="CHEBI:30616"/>
    </ligand>
</feature>
<feature type="transmembrane region" description="Helical" evidence="7">
    <location>
        <begin position="338"/>
        <end position="361"/>
    </location>
</feature>
<dbReference type="OrthoDB" id="6111975at2"/>
<keyword evidence="7" id="KW-0812">Transmembrane</keyword>
<dbReference type="PROSITE" id="PS00107">
    <property type="entry name" value="PROTEIN_KINASE_ATP"/>
    <property type="match status" value="1"/>
</dbReference>
<feature type="transmembrane region" description="Helical" evidence="7">
    <location>
        <begin position="751"/>
        <end position="770"/>
    </location>
</feature>
<keyword evidence="7" id="KW-0472">Membrane</keyword>
<feature type="transmembrane region" description="Helical" evidence="7">
    <location>
        <begin position="495"/>
        <end position="518"/>
    </location>
</feature>
<evidence type="ECO:0000313" key="9">
    <source>
        <dbReference type="EMBL" id="TWT58728.1"/>
    </source>
</evidence>
<dbReference type="EC" id="2.7.11.1" evidence="9"/>
<protein>
    <submittedName>
        <fullName evidence="9">Serine/threonine-protein kinase PknB</fullName>
        <ecNumber evidence="9">2.7.11.1</ecNumber>
    </submittedName>
</protein>
<dbReference type="CDD" id="cd14014">
    <property type="entry name" value="STKc_PknB_like"/>
    <property type="match status" value="1"/>
</dbReference>
<dbReference type="Gene3D" id="1.10.510.10">
    <property type="entry name" value="Transferase(Phosphotransferase) domain 1"/>
    <property type="match status" value="1"/>
</dbReference>
<evidence type="ECO:0000256" key="2">
    <source>
        <dbReference type="ARBA" id="ARBA00022741"/>
    </source>
</evidence>
<evidence type="ECO:0000313" key="10">
    <source>
        <dbReference type="Proteomes" id="UP000317243"/>
    </source>
</evidence>
<dbReference type="Pfam" id="PF00069">
    <property type="entry name" value="Pkinase"/>
    <property type="match status" value="1"/>
</dbReference>
<comment type="caution">
    <text evidence="9">The sequence shown here is derived from an EMBL/GenBank/DDBJ whole genome shotgun (WGS) entry which is preliminary data.</text>
</comment>
<dbReference type="GO" id="GO:0004674">
    <property type="term" value="F:protein serine/threonine kinase activity"/>
    <property type="evidence" value="ECO:0007669"/>
    <property type="project" value="UniProtKB-EC"/>
</dbReference>
<dbReference type="SUPFAM" id="SSF56112">
    <property type="entry name" value="Protein kinase-like (PK-like)"/>
    <property type="match status" value="1"/>
</dbReference>
<evidence type="ECO:0000256" key="6">
    <source>
        <dbReference type="SAM" id="MobiDB-lite"/>
    </source>
</evidence>
<evidence type="ECO:0000256" key="5">
    <source>
        <dbReference type="PROSITE-ProRule" id="PRU10141"/>
    </source>
</evidence>
<evidence type="ECO:0000256" key="3">
    <source>
        <dbReference type="ARBA" id="ARBA00022777"/>
    </source>
</evidence>
<evidence type="ECO:0000256" key="7">
    <source>
        <dbReference type="SAM" id="Phobius"/>
    </source>
</evidence>
<evidence type="ECO:0000259" key="8">
    <source>
        <dbReference type="PROSITE" id="PS50011"/>
    </source>
</evidence>
<feature type="compositionally biased region" description="Low complexity" evidence="6">
    <location>
        <begin position="317"/>
        <end position="330"/>
    </location>
</feature>
<gene>
    <name evidence="9" type="primary">pknB_7</name>
    <name evidence="9" type="ORF">KOR42_21140</name>
</gene>
<accession>A0A5C5X7G5</accession>
<keyword evidence="7" id="KW-1133">Transmembrane helix</keyword>
<sequence>MNGEDQLCPQCQSPLGTSAVSGLCPRCLLDIGFESHPATDYQKSPYQPKFVAPTPEELTPHFPELDILEMIGHGGMGVVYKARQRNLDRMVALKILRPDFDQDPSFAERFQREARALAHLGHPNIVTIHDFGRKDDLYFLIMEYVDGTSLRQLEQTARLTPGEALAIVPKICEALQFAHERGVVHRDIKPENILLTQDGNVKIADFGLAKLSGVPDQFPLTGTWQVMGTPHYMAPEQFEKPGTVDHRADIFSLGVVIYEMLTGQLPLGHFRPPSEHFPMDHRLDGVVRRALDREPEQRFQKASEVKTAVEDISSTHSPEPQTSQESQSQPVAGRKGSVLMLGKCMVAIGFIETALIFMILLGEDGGFFALAAPFGIASYVLGQLLLSRQKIELCRMLVLLSIIPFSPTWIFKLIVFAVFRADRLWKDDVAKTFTEVPWSETDAAQRLGAFKSSLLKSGSLLKRLLLKLRDWTVLAGRTVLRILRKVWNGIRVSSATLLKVLAGLMVWGCLWAGTIYFVEAEVLAKYGATEYSVWDSTAGDLRPASGVYDKLRLTTSGRGKGVGSIPVSERLRTEAWLRFEKLDDEGLRRNASEVRVNLTESVPVMTLTRGPRRPDHIGLSTSPIEEALQDLGVDVTSVSVRSEIDELVRVLRQLSSTRGVRLVSGELIPTATLVDSELFINEGRGTIYSSTRIDNDVQFVVIACIVCIIALSVVVVLSLVWRSWWKLRAARKSQDGGETERLRLVQDISSALIFAGSFSVVVLLQGKVLLFESGVVEKYFPVLNNMPGLFHLGMMNELILCSIFVIFAAVQLRSGRGPFWRQLGIIASIFVMIIPPANLLTLPIGLWSASLLLRSDMNDLFSDHRSEPEETRSEHVSGSV</sequence>
<feature type="transmembrane region" description="Helical" evidence="7">
    <location>
        <begin position="398"/>
        <end position="419"/>
    </location>
</feature>
<dbReference type="PROSITE" id="PS50011">
    <property type="entry name" value="PROTEIN_KINASE_DOM"/>
    <property type="match status" value="1"/>
</dbReference>
<dbReference type="Gene3D" id="3.30.200.20">
    <property type="entry name" value="Phosphorylase Kinase, domain 1"/>
    <property type="match status" value="1"/>
</dbReference>
<feature type="region of interest" description="Disordered" evidence="6">
    <location>
        <begin position="294"/>
        <end position="331"/>
    </location>
</feature>
<name>A0A5C5X7G5_9PLAN</name>
<keyword evidence="1 9" id="KW-0808">Transferase</keyword>
<dbReference type="GO" id="GO:0005524">
    <property type="term" value="F:ATP binding"/>
    <property type="evidence" value="ECO:0007669"/>
    <property type="project" value="UniProtKB-UniRule"/>
</dbReference>
<dbReference type="SMART" id="SM00220">
    <property type="entry name" value="S_TKc"/>
    <property type="match status" value="1"/>
</dbReference>
<dbReference type="PROSITE" id="PS00108">
    <property type="entry name" value="PROTEIN_KINASE_ST"/>
    <property type="match status" value="1"/>
</dbReference>
<dbReference type="PANTHER" id="PTHR43289:SF6">
    <property type="entry name" value="SERINE_THREONINE-PROTEIN KINASE NEKL-3"/>
    <property type="match status" value="1"/>
</dbReference>
<feature type="transmembrane region" description="Helical" evidence="7">
    <location>
        <begin position="699"/>
        <end position="721"/>
    </location>
</feature>
<feature type="transmembrane region" description="Helical" evidence="7">
    <location>
        <begin position="824"/>
        <end position="847"/>
    </location>
</feature>